<name>A0ABT2H7B0_9MICO</name>
<proteinExistence type="inferred from homology"/>
<dbReference type="InterPro" id="IPR043132">
    <property type="entry name" value="BCAT-like_C"/>
</dbReference>
<comment type="caution">
    <text evidence="2">The sequence shown here is derived from an EMBL/GenBank/DDBJ whole genome shotgun (WGS) entry which is preliminary data.</text>
</comment>
<evidence type="ECO:0000313" key="3">
    <source>
        <dbReference type="Proteomes" id="UP001165586"/>
    </source>
</evidence>
<keyword evidence="2" id="KW-0456">Lyase</keyword>
<dbReference type="InterPro" id="IPR001544">
    <property type="entry name" value="Aminotrans_IV"/>
</dbReference>
<dbReference type="PANTHER" id="PTHR42743">
    <property type="entry name" value="AMINO-ACID AMINOTRANSFERASE"/>
    <property type="match status" value="1"/>
</dbReference>
<evidence type="ECO:0000313" key="2">
    <source>
        <dbReference type="EMBL" id="MCS5735812.1"/>
    </source>
</evidence>
<dbReference type="Gene3D" id="3.30.470.10">
    <property type="match status" value="1"/>
</dbReference>
<protein>
    <submittedName>
        <fullName evidence="2">Aminodeoxychorismate lyase</fullName>
        <ecNumber evidence="2">4.1.3.38</ecNumber>
    </submittedName>
</protein>
<dbReference type="EMBL" id="JANLCJ010000009">
    <property type="protein sequence ID" value="MCS5735812.1"/>
    <property type="molecule type" value="Genomic_DNA"/>
</dbReference>
<dbReference type="Pfam" id="PF01063">
    <property type="entry name" value="Aminotran_4"/>
    <property type="match status" value="1"/>
</dbReference>
<dbReference type="Proteomes" id="UP001165586">
    <property type="component" value="Unassembled WGS sequence"/>
</dbReference>
<dbReference type="InterPro" id="IPR043131">
    <property type="entry name" value="BCAT-like_N"/>
</dbReference>
<dbReference type="Gene3D" id="3.20.10.10">
    <property type="entry name" value="D-amino Acid Aminotransferase, subunit A, domain 2"/>
    <property type="match status" value="1"/>
</dbReference>
<dbReference type="RefSeq" id="WP_259540968.1">
    <property type="nucleotide sequence ID" value="NZ_JANLCJ010000009.1"/>
</dbReference>
<dbReference type="EC" id="4.1.3.38" evidence="2"/>
<evidence type="ECO:0000256" key="1">
    <source>
        <dbReference type="ARBA" id="ARBA00009320"/>
    </source>
</evidence>
<dbReference type="NCBIfam" id="NF005888">
    <property type="entry name" value="PRK07849.1-3"/>
    <property type="match status" value="1"/>
</dbReference>
<accession>A0ABT2H7B0</accession>
<dbReference type="GO" id="GO:0008696">
    <property type="term" value="F:4-amino-4-deoxychorismate lyase activity"/>
    <property type="evidence" value="ECO:0007669"/>
    <property type="project" value="UniProtKB-EC"/>
</dbReference>
<reference evidence="2" key="1">
    <citation type="submission" date="2022-08" db="EMBL/GenBank/DDBJ databases">
        <authorList>
            <person name="Deng Y."/>
            <person name="Han X.-F."/>
            <person name="Zhang Y.-Q."/>
        </authorList>
    </citation>
    <scope>NUCLEOTIDE SEQUENCE</scope>
    <source>
        <strain evidence="2">CPCC 203386</strain>
    </source>
</reference>
<dbReference type="InterPro" id="IPR050571">
    <property type="entry name" value="Class-IV_PLP-Dep_Aminotrnsfr"/>
</dbReference>
<keyword evidence="3" id="KW-1185">Reference proteome</keyword>
<organism evidence="2 3">
    <name type="scientific">Herbiconiux daphne</name>
    <dbReference type="NCBI Taxonomy" id="2970914"/>
    <lineage>
        <taxon>Bacteria</taxon>
        <taxon>Bacillati</taxon>
        <taxon>Actinomycetota</taxon>
        <taxon>Actinomycetes</taxon>
        <taxon>Micrococcales</taxon>
        <taxon>Microbacteriaceae</taxon>
        <taxon>Herbiconiux</taxon>
    </lineage>
</organism>
<comment type="similarity">
    <text evidence="1">Belongs to the class-IV pyridoxal-phosphate-dependent aminotransferase family.</text>
</comment>
<dbReference type="SUPFAM" id="SSF56752">
    <property type="entry name" value="D-aminoacid aminotransferase-like PLP-dependent enzymes"/>
    <property type="match status" value="1"/>
</dbReference>
<gene>
    <name evidence="2" type="ORF">N1032_18895</name>
</gene>
<sequence length="305" mass="33294">MSSPASTSPAPVTPVVITIARPSLESPPGDEPLLRVHPFDEPVVDAMNLGITRGDGIFETVGIVRGAVHGVDDHLQRFARSARILELPEPDLEAYRAAVELGIEHLGDVDDAYCKYVYTRGIESRSWNPTGYAFLDANPDWTKERTTGIAVVTLTRGYALDVAQTAPWLLQGAKTLSYGVNRAVLREAARRGADDVVFTTSDGYALEGPTSTLVLRYGDHIVTPSPEHGVLLGTAQLGAFAFFESRGFSTEYRDVRADELADAEQLWLTNSQRLAAPIHRLDGRDLPIDAELTAALNDSLRRRRS</sequence>
<dbReference type="InterPro" id="IPR036038">
    <property type="entry name" value="Aminotransferase-like"/>
</dbReference>
<dbReference type="PANTHER" id="PTHR42743:SF11">
    <property type="entry name" value="AMINODEOXYCHORISMATE LYASE"/>
    <property type="match status" value="1"/>
</dbReference>